<sequence length="233" mass="26358">MPDLKGRLIDDGRLLLLDTLGSGAYGRVYRALVTSAQDRKQFVAVKCLYKSEPDSPQAEFQSREFSNHRIVCDHPNIITLHNVVFDKYYTYVVLDFCSGGDLFSAITEKELFRNNVALVKQTFIQLIDAIEHCHGKGVFHRDIKPENVLCSEDGAHIWLADFGLSTRNQVSRDLGCGSSYYMSPECIGKELALGRYSTRHSDIWSLGIILTNMISGRNPWRYATTKDDCFSAF</sequence>
<name>A0ACD3BCP1_9AGAR</name>
<evidence type="ECO:0000313" key="1">
    <source>
        <dbReference type="EMBL" id="TFK75798.1"/>
    </source>
</evidence>
<reference evidence="1 2" key="1">
    <citation type="journal article" date="2019" name="Nat. Ecol. Evol.">
        <title>Megaphylogeny resolves global patterns of mushroom evolution.</title>
        <authorList>
            <person name="Varga T."/>
            <person name="Krizsan K."/>
            <person name="Foldi C."/>
            <person name="Dima B."/>
            <person name="Sanchez-Garcia M."/>
            <person name="Sanchez-Ramirez S."/>
            <person name="Szollosi G.J."/>
            <person name="Szarkandi J.G."/>
            <person name="Papp V."/>
            <person name="Albert L."/>
            <person name="Andreopoulos W."/>
            <person name="Angelini C."/>
            <person name="Antonin V."/>
            <person name="Barry K.W."/>
            <person name="Bougher N.L."/>
            <person name="Buchanan P."/>
            <person name="Buyck B."/>
            <person name="Bense V."/>
            <person name="Catcheside P."/>
            <person name="Chovatia M."/>
            <person name="Cooper J."/>
            <person name="Damon W."/>
            <person name="Desjardin D."/>
            <person name="Finy P."/>
            <person name="Geml J."/>
            <person name="Haridas S."/>
            <person name="Hughes K."/>
            <person name="Justo A."/>
            <person name="Karasinski D."/>
            <person name="Kautmanova I."/>
            <person name="Kiss B."/>
            <person name="Kocsube S."/>
            <person name="Kotiranta H."/>
            <person name="LaButti K.M."/>
            <person name="Lechner B.E."/>
            <person name="Liimatainen K."/>
            <person name="Lipzen A."/>
            <person name="Lukacs Z."/>
            <person name="Mihaltcheva S."/>
            <person name="Morgado L.N."/>
            <person name="Niskanen T."/>
            <person name="Noordeloos M.E."/>
            <person name="Ohm R.A."/>
            <person name="Ortiz-Santana B."/>
            <person name="Ovrebo C."/>
            <person name="Racz N."/>
            <person name="Riley R."/>
            <person name="Savchenko A."/>
            <person name="Shiryaev A."/>
            <person name="Soop K."/>
            <person name="Spirin V."/>
            <person name="Szebenyi C."/>
            <person name="Tomsovsky M."/>
            <person name="Tulloss R.E."/>
            <person name="Uehling J."/>
            <person name="Grigoriev I.V."/>
            <person name="Vagvolgyi C."/>
            <person name="Papp T."/>
            <person name="Martin F.M."/>
            <person name="Miettinen O."/>
            <person name="Hibbett D.S."/>
            <person name="Nagy L.G."/>
        </authorList>
    </citation>
    <scope>NUCLEOTIDE SEQUENCE [LARGE SCALE GENOMIC DNA]</scope>
    <source>
        <strain evidence="1 2">NL-1719</strain>
    </source>
</reference>
<feature type="non-terminal residue" evidence="1">
    <location>
        <position position="233"/>
    </location>
</feature>
<accession>A0ACD3BCP1</accession>
<organism evidence="1 2">
    <name type="scientific">Pluteus cervinus</name>
    <dbReference type="NCBI Taxonomy" id="181527"/>
    <lineage>
        <taxon>Eukaryota</taxon>
        <taxon>Fungi</taxon>
        <taxon>Dikarya</taxon>
        <taxon>Basidiomycota</taxon>
        <taxon>Agaricomycotina</taxon>
        <taxon>Agaricomycetes</taxon>
        <taxon>Agaricomycetidae</taxon>
        <taxon>Agaricales</taxon>
        <taxon>Pluteineae</taxon>
        <taxon>Pluteaceae</taxon>
        <taxon>Pluteus</taxon>
    </lineage>
</organism>
<dbReference type="Proteomes" id="UP000308600">
    <property type="component" value="Unassembled WGS sequence"/>
</dbReference>
<evidence type="ECO:0000313" key="2">
    <source>
        <dbReference type="Proteomes" id="UP000308600"/>
    </source>
</evidence>
<gene>
    <name evidence="1" type="ORF">BDN72DRAFT_756724</name>
</gene>
<proteinExistence type="predicted"/>
<dbReference type="EMBL" id="ML208261">
    <property type="protein sequence ID" value="TFK75798.1"/>
    <property type="molecule type" value="Genomic_DNA"/>
</dbReference>
<keyword evidence="2" id="KW-1185">Reference proteome</keyword>
<protein>
    <submittedName>
        <fullName evidence="1">Ran1 protein</fullName>
    </submittedName>
</protein>